<keyword evidence="5 6" id="KW-0408">Iron</keyword>
<dbReference type="PRINTS" id="PR00604">
    <property type="entry name" value="CYTCHRMECIAB"/>
</dbReference>
<dbReference type="InterPro" id="IPR009056">
    <property type="entry name" value="Cyt_c-like_dom"/>
</dbReference>
<dbReference type="GO" id="GO:0009055">
    <property type="term" value="F:electron transfer activity"/>
    <property type="evidence" value="ECO:0007669"/>
    <property type="project" value="InterPro"/>
</dbReference>
<dbReference type="PANTHER" id="PTHR11961">
    <property type="entry name" value="CYTOCHROME C"/>
    <property type="match status" value="1"/>
</dbReference>
<dbReference type="AlphaFoldDB" id="A0A2T0VTK5"/>
<dbReference type="EMBL" id="PVTP01000017">
    <property type="protein sequence ID" value="PRY74485.1"/>
    <property type="molecule type" value="Genomic_DNA"/>
</dbReference>
<keyword evidence="1" id="KW-0813">Transport</keyword>
<reference evidence="9 10" key="1">
    <citation type="submission" date="2018-03" db="EMBL/GenBank/DDBJ databases">
        <title>Genomic Encyclopedia of Archaeal and Bacterial Type Strains, Phase II (KMG-II): from individual species to whole genera.</title>
        <authorList>
            <person name="Goeker M."/>
        </authorList>
    </citation>
    <scope>NUCLEOTIDE SEQUENCE [LARGE SCALE GENOMIC DNA]</scope>
    <source>
        <strain evidence="9 10">DSM 101533</strain>
    </source>
</reference>
<dbReference type="SUPFAM" id="SSF46626">
    <property type="entry name" value="Cytochrome c"/>
    <property type="match status" value="1"/>
</dbReference>
<evidence type="ECO:0000256" key="2">
    <source>
        <dbReference type="ARBA" id="ARBA00022617"/>
    </source>
</evidence>
<evidence type="ECO:0000256" key="5">
    <source>
        <dbReference type="ARBA" id="ARBA00023004"/>
    </source>
</evidence>
<dbReference type="Pfam" id="PF00034">
    <property type="entry name" value="Cytochrom_C"/>
    <property type="match status" value="1"/>
</dbReference>
<sequence>MKTRSLIGLAIVAGVAMAGGASAESHAEEVAFEITGDAAAGERVFRRCAACHAVGEGAEAKAGPVLNGIVGRAAAIAEDFDYSPAMIEFAAAEELVWVPETLDAFLTKPRDYIEGTKMTYAGLRKEEDRANLIAYLATFSE</sequence>
<dbReference type="GO" id="GO:0020037">
    <property type="term" value="F:heme binding"/>
    <property type="evidence" value="ECO:0007669"/>
    <property type="project" value="InterPro"/>
</dbReference>
<evidence type="ECO:0000256" key="7">
    <source>
        <dbReference type="SAM" id="SignalP"/>
    </source>
</evidence>
<feature type="domain" description="Cytochrome c" evidence="8">
    <location>
        <begin position="36"/>
        <end position="140"/>
    </location>
</feature>
<keyword evidence="3 6" id="KW-0479">Metal-binding</keyword>
<dbReference type="RefSeq" id="WP_165793418.1">
    <property type="nucleotide sequence ID" value="NZ_JBHOGK010000003.1"/>
</dbReference>
<evidence type="ECO:0000256" key="3">
    <source>
        <dbReference type="ARBA" id="ARBA00022723"/>
    </source>
</evidence>
<feature type="chain" id="PRO_5015586940" evidence="7">
    <location>
        <begin position="24"/>
        <end position="141"/>
    </location>
</feature>
<keyword evidence="2 6" id="KW-0349">Heme</keyword>
<dbReference type="PROSITE" id="PS51007">
    <property type="entry name" value="CYTC"/>
    <property type="match status" value="1"/>
</dbReference>
<protein>
    <submittedName>
        <fullName evidence="9">Cytochrome c</fullName>
    </submittedName>
</protein>
<keyword evidence="10" id="KW-1185">Reference proteome</keyword>
<feature type="signal peptide" evidence="7">
    <location>
        <begin position="1"/>
        <end position="23"/>
    </location>
</feature>
<evidence type="ECO:0000256" key="1">
    <source>
        <dbReference type="ARBA" id="ARBA00022448"/>
    </source>
</evidence>
<proteinExistence type="predicted"/>
<keyword evidence="7" id="KW-0732">Signal</keyword>
<evidence type="ECO:0000256" key="6">
    <source>
        <dbReference type="PROSITE-ProRule" id="PRU00433"/>
    </source>
</evidence>
<accession>A0A2T0VTK5</accession>
<keyword evidence="4" id="KW-0249">Electron transport</keyword>
<evidence type="ECO:0000313" key="10">
    <source>
        <dbReference type="Proteomes" id="UP000238007"/>
    </source>
</evidence>
<dbReference type="GO" id="GO:0046872">
    <property type="term" value="F:metal ion binding"/>
    <property type="evidence" value="ECO:0007669"/>
    <property type="project" value="UniProtKB-KW"/>
</dbReference>
<organism evidence="9 10">
    <name type="scientific">Yoonia maritima</name>
    <dbReference type="NCBI Taxonomy" id="1435347"/>
    <lineage>
        <taxon>Bacteria</taxon>
        <taxon>Pseudomonadati</taxon>
        <taxon>Pseudomonadota</taxon>
        <taxon>Alphaproteobacteria</taxon>
        <taxon>Rhodobacterales</taxon>
        <taxon>Paracoccaceae</taxon>
        <taxon>Yoonia</taxon>
    </lineage>
</organism>
<evidence type="ECO:0000256" key="4">
    <source>
        <dbReference type="ARBA" id="ARBA00022982"/>
    </source>
</evidence>
<evidence type="ECO:0000259" key="8">
    <source>
        <dbReference type="PROSITE" id="PS51007"/>
    </source>
</evidence>
<dbReference type="Proteomes" id="UP000238007">
    <property type="component" value="Unassembled WGS sequence"/>
</dbReference>
<evidence type="ECO:0000313" key="9">
    <source>
        <dbReference type="EMBL" id="PRY74485.1"/>
    </source>
</evidence>
<name>A0A2T0VTK5_9RHOB</name>
<dbReference type="InterPro" id="IPR036909">
    <property type="entry name" value="Cyt_c-like_dom_sf"/>
</dbReference>
<comment type="caution">
    <text evidence="9">The sequence shown here is derived from an EMBL/GenBank/DDBJ whole genome shotgun (WGS) entry which is preliminary data.</text>
</comment>
<dbReference type="Gene3D" id="1.10.760.10">
    <property type="entry name" value="Cytochrome c-like domain"/>
    <property type="match status" value="1"/>
</dbReference>
<dbReference type="InterPro" id="IPR002327">
    <property type="entry name" value="Cyt_c_1A/1B"/>
</dbReference>
<gene>
    <name evidence="9" type="ORF">CLV80_1173</name>
</gene>